<proteinExistence type="predicted"/>
<reference evidence="1" key="1">
    <citation type="submission" date="2019-08" db="EMBL/GenBank/DDBJ databases">
        <authorList>
            <person name="Kucharzyk K."/>
            <person name="Murdoch R.W."/>
            <person name="Higgins S."/>
            <person name="Loffler F."/>
        </authorList>
    </citation>
    <scope>NUCLEOTIDE SEQUENCE</scope>
</reference>
<name>A0A645CBX8_9ZZZZ</name>
<comment type="caution">
    <text evidence="1">The sequence shown here is derived from an EMBL/GenBank/DDBJ whole genome shotgun (WGS) entry which is preliminary data.</text>
</comment>
<evidence type="ECO:0000313" key="1">
    <source>
        <dbReference type="EMBL" id="MPM74435.1"/>
    </source>
</evidence>
<dbReference type="EMBL" id="VSSQ01025964">
    <property type="protein sequence ID" value="MPM74435.1"/>
    <property type="molecule type" value="Genomic_DNA"/>
</dbReference>
<dbReference type="AlphaFoldDB" id="A0A645CBX8"/>
<sequence length="76" mass="8713">MKAKKNCIETIKTWMKLFVSPNNFSKSINIIKRAIIVDTGSQDISNIRESIQCKTITAMEDTRNLSKAVKQYLSFE</sequence>
<organism evidence="1">
    <name type="scientific">bioreactor metagenome</name>
    <dbReference type="NCBI Taxonomy" id="1076179"/>
    <lineage>
        <taxon>unclassified sequences</taxon>
        <taxon>metagenomes</taxon>
        <taxon>ecological metagenomes</taxon>
    </lineage>
</organism>
<protein>
    <submittedName>
        <fullName evidence="1">Uncharacterized protein</fullName>
    </submittedName>
</protein>
<gene>
    <name evidence="1" type="ORF">SDC9_121423</name>
</gene>
<accession>A0A645CBX8</accession>